<protein>
    <submittedName>
        <fullName evidence="1">Uncharacterized protein</fullName>
    </submittedName>
</protein>
<accession>A0A0E9USF1</accession>
<reference evidence="1" key="1">
    <citation type="submission" date="2014-11" db="EMBL/GenBank/DDBJ databases">
        <authorList>
            <person name="Amaro Gonzalez C."/>
        </authorList>
    </citation>
    <scope>NUCLEOTIDE SEQUENCE</scope>
</reference>
<organism evidence="1">
    <name type="scientific">Anguilla anguilla</name>
    <name type="common">European freshwater eel</name>
    <name type="synonym">Muraena anguilla</name>
    <dbReference type="NCBI Taxonomy" id="7936"/>
    <lineage>
        <taxon>Eukaryota</taxon>
        <taxon>Metazoa</taxon>
        <taxon>Chordata</taxon>
        <taxon>Craniata</taxon>
        <taxon>Vertebrata</taxon>
        <taxon>Euteleostomi</taxon>
        <taxon>Actinopterygii</taxon>
        <taxon>Neopterygii</taxon>
        <taxon>Teleostei</taxon>
        <taxon>Anguilliformes</taxon>
        <taxon>Anguillidae</taxon>
        <taxon>Anguilla</taxon>
    </lineage>
</organism>
<dbReference type="EMBL" id="GBXM01040432">
    <property type="protein sequence ID" value="JAH68145.1"/>
    <property type="molecule type" value="Transcribed_RNA"/>
</dbReference>
<sequence length="9" mass="1126">MLSWSLDFQ</sequence>
<proteinExistence type="predicted"/>
<name>A0A0E9USF1_ANGAN</name>
<evidence type="ECO:0000313" key="1">
    <source>
        <dbReference type="EMBL" id="JAH68145.1"/>
    </source>
</evidence>
<reference evidence="1" key="2">
    <citation type="journal article" date="2015" name="Fish Shellfish Immunol.">
        <title>Early steps in the European eel (Anguilla anguilla)-Vibrio vulnificus interaction in the gills: Role of the RtxA13 toxin.</title>
        <authorList>
            <person name="Callol A."/>
            <person name="Pajuelo D."/>
            <person name="Ebbesson L."/>
            <person name="Teles M."/>
            <person name="MacKenzie S."/>
            <person name="Amaro C."/>
        </authorList>
    </citation>
    <scope>NUCLEOTIDE SEQUENCE</scope>
</reference>